<gene>
    <name evidence="1" type="ORF">LCMAC101_00120</name>
</gene>
<protein>
    <submittedName>
        <fullName evidence="1">Uncharacterized protein</fullName>
    </submittedName>
</protein>
<proteinExistence type="predicted"/>
<name>A0A481YRT2_9VIRU</name>
<accession>A0A481YRT2</accession>
<reference evidence="1" key="1">
    <citation type="journal article" date="2019" name="MBio">
        <title>Virus Genomes from Deep Sea Sediments Expand the Ocean Megavirome and Support Independent Origins of Viral Gigantism.</title>
        <authorList>
            <person name="Backstrom D."/>
            <person name="Yutin N."/>
            <person name="Jorgensen S.L."/>
            <person name="Dharamshi J."/>
            <person name="Homa F."/>
            <person name="Zaremba-Niedwiedzka K."/>
            <person name="Spang A."/>
            <person name="Wolf Y.I."/>
            <person name="Koonin E.V."/>
            <person name="Ettema T.J."/>
        </authorList>
    </citation>
    <scope>NUCLEOTIDE SEQUENCE</scope>
</reference>
<organism evidence="1">
    <name type="scientific">Marseillevirus LCMAC101</name>
    <dbReference type="NCBI Taxonomy" id="2506602"/>
    <lineage>
        <taxon>Viruses</taxon>
        <taxon>Varidnaviria</taxon>
        <taxon>Bamfordvirae</taxon>
        <taxon>Nucleocytoviricota</taxon>
        <taxon>Megaviricetes</taxon>
        <taxon>Pimascovirales</taxon>
        <taxon>Pimascovirales incertae sedis</taxon>
        <taxon>Marseilleviridae</taxon>
    </lineage>
</organism>
<sequence>MDDTIKCNEFFKQILDKDPNFLKNLFGISEETRNILLECIREYQEKHDIDNAGYIESELIRRFLQPSPFLKEKVDIVEGPVSVYQMSSDEYPQIFYMFGDNHVKRSKCGNITRFHTWLKDTTVTSPVFIDVYLETPYIYKDYSSVNPSLATSYIQEFYVYFKDCFLHSKDPKYCQTSRFHYIDTRRISETPQQRRGSLYMYRNIYNLKTGEGDKEKVSDTNDYIDFVLNPNTFLRKRVKKQFDAIKDDRIRNIFETDFAACKVKFEKRIKYLKQNDRDYLEVDRILWDVRFYAQCLMDYYVIARCFRSFDKRRGYSRPSYNNIIYVGDSHIAEYFKILGKLGFHIVEKVPAKAKDNIKFQCLNISEIQQPLFYQRYIPPLRDLGGRAPPRSILEIAS</sequence>
<dbReference type="EMBL" id="MK500327">
    <property type="protein sequence ID" value="QBK85425.1"/>
    <property type="molecule type" value="Genomic_DNA"/>
</dbReference>
<evidence type="ECO:0000313" key="1">
    <source>
        <dbReference type="EMBL" id="QBK85425.1"/>
    </source>
</evidence>